<sequence>MRRMPGLSSLIEVFEPIDSNATCGMALDRFLDAPHCDLLVTVEAGRPAGVVVRGAVRAHDAARPIGDLTSRPLTIEADADLEEACALVLDHAEPVAGLVVVRDQRYVGVVSVRSLLRARKPAESGGDRRFLDLISHEIRSPMNGVVAVAELLQRQPLTADAHAFVRTILESSQATLRALNDALDLSQAEFGQLALQPSSVFLRDVMDGVQECWQARAAADGVTLLVAYDGEPDLNATLDAGRMRQVFDKLIEAAIADGAGGAVEASLRAVRAPGGLKLEGRVRGGGGGLAALHLAEALATPAKGPAQDDISAGLGLALCQRILSRMGGSLRVDDNVGAGATIAFELEAPETVAPAAESLGEVQGPRGAAHILVVDDNATNRMVAEALCEMFDCTSECAEDGVEAVEAARTGRFDLILMDIRMPRMDGVEAARAIRAIPGPAGVVPIIALTANADPEDAKTYIESGMHSVVEKPIKPERLLQAINAALPGAPDRSAAAA</sequence>
<comment type="catalytic activity">
    <reaction evidence="1">
        <text>ATP + protein L-histidine = ADP + protein N-phospho-L-histidine.</text>
        <dbReference type="EC" id="2.7.13.3"/>
    </reaction>
</comment>
<dbReference type="SMART" id="SM00388">
    <property type="entry name" value="HisKA"/>
    <property type="match status" value="1"/>
</dbReference>
<dbReference type="SMART" id="SM00448">
    <property type="entry name" value="REC"/>
    <property type="match status" value="1"/>
</dbReference>
<dbReference type="InterPro" id="IPR036890">
    <property type="entry name" value="HATPase_C_sf"/>
</dbReference>
<protein>
    <recommendedName>
        <fullName evidence="2">histidine kinase</fullName>
        <ecNumber evidence="2">2.7.13.3</ecNumber>
    </recommendedName>
</protein>
<evidence type="ECO:0000256" key="1">
    <source>
        <dbReference type="ARBA" id="ARBA00000085"/>
    </source>
</evidence>
<dbReference type="RefSeq" id="WP_211937173.1">
    <property type="nucleotide sequence ID" value="NZ_CP073078.1"/>
</dbReference>
<dbReference type="Gene3D" id="3.40.50.2300">
    <property type="match status" value="1"/>
</dbReference>
<dbReference type="SMART" id="SM00116">
    <property type="entry name" value="CBS"/>
    <property type="match status" value="1"/>
</dbReference>
<dbReference type="CDD" id="cd17546">
    <property type="entry name" value="REC_hyHK_CKI1_RcsC-like"/>
    <property type="match status" value="1"/>
</dbReference>
<dbReference type="PANTHER" id="PTHR45339:SF1">
    <property type="entry name" value="HYBRID SIGNAL TRANSDUCTION HISTIDINE KINASE J"/>
    <property type="match status" value="1"/>
</dbReference>
<dbReference type="PROSITE" id="PS50109">
    <property type="entry name" value="HIS_KIN"/>
    <property type="match status" value="1"/>
</dbReference>
<evidence type="ECO:0000256" key="4">
    <source>
        <dbReference type="ARBA" id="ARBA00023012"/>
    </source>
</evidence>
<feature type="domain" description="CBS" evidence="9">
    <location>
        <begin position="68"/>
        <end position="128"/>
    </location>
</feature>
<dbReference type="Proteomes" id="UP000676409">
    <property type="component" value="Chromosome"/>
</dbReference>
<reference evidence="10" key="1">
    <citation type="submission" date="2021-04" db="EMBL/GenBank/DDBJ databases">
        <title>The complete genome sequence of Caulobacter sp. S6.</title>
        <authorList>
            <person name="Tang Y."/>
            <person name="Ouyang W."/>
            <person name="Liu Q."/>
            <person name="Huang B."/>
            <person name="Guo Z."/>
            <person name="Lei P."/>
        </authorList>
    </citation>
    <scope>NUCLEOTIDE SEQUENCE</scope>
    <source>
        <strain evidence="10">S6</strain>
    </source>
</reference>
<dbReference type="Gene3D" id="3.10.580.10">
    <property type="entry name" value="CBS-domain"/>
    <property type="match status" value="1"/>
</dbReference>
<evidence type="ECO:0000259" key="7">
    <source>
        <dbReference type="PROSITE" id="PS50109"/>
    </source>
</evidence>
<dbReference type="SUPFAM" id="SSF52172">
    <property type="entry name" value="CheY-like"/>
    <property type="match status" value="1"/>
</dbReference>
<dbReference type="Pfam" id="PF00571">
    <property type="entry name" value="CBS"/>
    <property type="match status" value="1"/>
</dbReference>
<dbReference type="InterPro" id="IPR000644">
    <property type="entry name" value="CBS_dom"/>
</dbReference>
<dbReference type="PROSITE" id="PS50110">
    <property type="entry name" value="RESPONSE_REGULATORY"/>
    <property type="match status" value="1"/>
</dbReference>
<evidence type="ECO:0000313" key="10">
    <source>
        <dbReference type="EMBL" id="QUD87121.1"/>
    </source>
</evidence>
<evidence type="ECO:0000259" key="8">
    <source>
        <dbReference type="PROSITE" id="PS50110"/>
    </source>
</evidence>
<feature type="domain" description="Response regulatory" evidence="8">
    <location>
        <begin position="370"/>
        <end position="487"/>
    </location>
</feature>
<dbReference type="GO" id="GO:0000155">
    <property type="term" value="F:phosphorelay sensor kinase activity"/>
    <property type="evidence" value="ECO:0007669"/>
    <property type="project" value="InterPro"/>
</dbReference>
<dbReference type="InterPro" id="IPR011006">
    <property type="entry name" value="CheY-like_superfamily"/>
</dbReference>
<evidence type="ECO:0000256" key="3">
    <source>
        <dbReference type="ARBA" id="ARBA00022553"/>
    </source>
</evidence>
<dbReference type="InterPro" id="IPR001789">
    <property type="entry name" value="Sig_transdc_resp-reg_receiver"/>
</dbReference>
<dbReference type="Pfam" id="PF02518">
    <property type="entry name" value="HATPase_c"/>
    <property type="match status" value="1"/>
</dbReference>
<evidence type="ECO:0000259" key="9">
    <source>
        <dbReference type="PROSITE" id="PS51371"/>
    </source>
</evidence>
<accession>A0A975IVA8</accession>
<dbReference type="EC" id="2.7.13.3" evidence="2"/>
<feature type="modified residue" description="4-aspartylphosphate" evidence="5">
    <location>
        <position position="419"/>
    </location>
</feature>
<dbReference type="EMBL" id="CP073078">
    <property type="protein sequence ID" value="QUD87121.1"/>
    <property type="molecule type" value="Genomic_DNA"/>
</dbReference>
<dbReference type="SUPFAM" id="SSF55874">
    <property type="entry name" value="ATPase domain of HSP90 chaperone/DNA topoisomerase II/histidine kinase"/>
    <property type="match status" value="1"/>
</dbReference>
<keyword evidence="11" id="KW-1185">Reference proteome</keyword>
<dbReference type="CDD" id="cd00082">
    <property type="entry name" value="HisKA"/>
    <property type="match status" value="1"/>
</dbReference>
<dbReference type="PANTHER" id="PTHR45339">
    <property type="entry name" value="HYBRID SIGNAL TRANSDUCTION HISTIDINE KINASE J"/>
    <property type="match status" value="1"/>
</dbReference>
<dbReference type="InterPro" id="IPR005467">
    <property type="entry name" value="His_kinase_dom"/>
</dbReference>
<dbReference type="InterPro" id="IPR046342">
    <property type="entry name" value="CBS_dom_sf"/>
</dbReference>
<evidence type="ECO:0000256" key="5">
    <source>
        <dbReference type="PROSITE-ProRule" id="PRU00169"/>
    </source>
</evidence>
<evidence type="ECO:0000256" key="2">
    <source>
        <dbReference type="ARBA" id="ARBA00012438"/>
    </source>
</evidence>
<gene>
    <name evidence="10" type="ORF">KCG34_18945</name>
</gene>
<dbReference type="Pfam" id="PF00072">
    <property type="entry name" value="Response_reg"/>
    <property type="match status" value="1"/>
</dbReference>
<keyword evidence="6" id="KW-0129">CBS domain</keyword>
<dbReference type="KEGG" id="caul:KCG34_18945"/>
<dbReference type="InterPro" id="IPR003594">
    <property type="entry name" value="HATPase_dom"/>
</dbReference>
<dbReference type="Pfam" id="PF00512">
    <property type="entry name" value="HisKA"/>
    <property type="match status" value="1"/>
</dbReference>
<feature type="domain" description="Histidine kinase" evidence="7">
    <location>
        <begin position="133"/>
        <end position="350"/>
    </location>
</feature>
<dbReference type="AlphaFoldDB" id="A0A975IVA8"/>
<dbReference type="InterPro" id="IPR036097">
    <property type="entry name" value="HisK_dim/P_sf"/>
</dbReference>
<proteinExistence type="predicted"/>
<name>A0A975IVA8_9CAUL</name>
<keyword evidence="3 5" id="KW-0597">Phosphoprotein</keyword>
<dbReference type="Gene3D" id="3.30.565.10">
    <property type="entry name" value="Histidine kinase-like ATPase, C-terminal domain"/>
    <property type="match status" value="1"/>
</dbReference>
<dbReference type="SUPFAM" id="SSF47384">
    <property type="entry name" value="Homodimeric domain of signal transducing histidine kinase"/>
    <property type="match status" value="1"/>
</dbReference>
<dbReference type="SUPFAM" id="SSF54631">
    <property type="entry name" value="CBS-domain pair"/>
    <property type="match status" value="1"/>
</dbReference>
<dbReference type="PROSITE" id="PS51371">
    <property type="entry name" value="CBS"/>
    <property type="match status" value="1"/>
</dbReference>
<dbReference type="Gene3D" id="1.10.287.130">
    <property type="match status" value="1"/>
</dbReference>
<keyword evidence="4" id="KW-0902">Two-component regulatory system</keyword>
<evidence type="ECO:0000313" key="11">
    <source>
        <dbReference type="Proteomes" id="UP000676409"/>
    </source>
</evidence>
<organism evidence="10 11">
    <name type="scientific">Phenylobacterium montanum</name>
    <dbReference type="NCBI Taxonomy" id="2823693"/>
    <lineage>
        <taxon>Bacteria</taxon>
        <taxon>Pseudomonadati</taxon>
        <taxon>Pseudomonadota</taxon>
        <taxon>Alphaproteobacteria</taxon>
        <taxon>Caulobacterales</taxon>
        <taxon>Caulobacteraceae</taxon>
        <taxon>Phenylobacterium</taxon>
    </lineage>
</organism>
<dbReference type="InterPro" id="IPR003661">
    <property type="entry name" value="HisK_dim/P_dom"/>
</dbReference>
<evidence type="ECO:0000256" key="6">
    <source>
        <dbReference type="PROSITE-ProRule" id="PRU00703"/>
    </source>
</evidence>